<evidence type="ECO:0000259" key="7">
    <source>
        <dbReference type="PROSITE" id="PS50850"/>
    </source>
</evidence>
<evidence type="ECO:0000313" key="9">
    <source>
        <dbReference type="Proteomes" id="UP001629246"/>
    </source>
</evidence>
<feature type="transmembrane region" description="Helical" evidence="6">
    <location>
        <begin position="247"/>
        <end position="267"/>
    </location>
</feature>
<feature type="transmembrane region" description="Helical" evidence="6">
    <location>
        <begin position="399"/>
        <end position="420"/>
    </location>
</feature>
<dbReference type="InterPro" id="IPR020846">
    <property type="entry name" value="MFS_dom"/>
</dbReference>
<dbReference type="InterPro" id="IPR011701">
    <property type="entry name" value="MFS"/>
</dbReference>
<keyword evidence="4 6" id="KW-1133">Transmembrane helix</keyword>
<proteinExistence type="predicted"/>
<feature type="transmembrane region" description="Helical" evidence="6">
    <location>
        <begin position="51"/>
        <end position="72"/>
    </location>
</feature>
<dbReference type="EMBL" id="JAQQFM010000009">
    <property type="protein sequence ID" value="MFL9926673.1"/>
    <property type="molecule type" value="Genomic_DNA"/>
</dbReference>
<sequence length="437" mass="47562">MSTDEIGASTVKRVTTILIPFLMICYLVSFIDRVNVGFAAFQMNKDVGLTPAVFGLGGGLFFVSYFLFEVPSNLAMKKFGARRWIARIMLSWGVISACTALVSGPNSFYVVRFLLGAAEAGFFPGVILYLTQWFPAATRGRIVSLFYVAVPLSSFVGSPISAALLELDGMGGLHGWQWLFLIEAAPAILLAIFTYFWLPDSPSDAKWLNTDQKQWLNLTLEAERKKSEADAPVHDNSTWRIVLHPQVLLLSLVYAGTSAASNGLSLWQPQILKSFGLSNIQTGWLNALPFAIASVTMIWWGGVSDKRRERVWSTALPLLLSACALGAGMMTRQLLPAMLFMILTLVGTYAFKGPFWALSTERLGPRAAAAGLAQINAVGNLAGFAGTYLIGVIREQTGSFALALTPILALQVIGFILLIASRRNPPVTRYPVQEPGL</sequence>
<feature type="transmembrane region" description="Helical" evidence="6">
    <location>
        <begin position="176"/>
        <end position="198"/>
    </location>
</feature>
<feature type="transmembrane region" description="Helical" evidence="6">
    <location>
        <begin position="287"/>
        <end position="304"/>
    </location>
</feature>
<feature type="transmembrane region" description="Helical" evidence="6">
    <location>
        <begin position="370"/>
        <end position="393"/>
    </location>
</feature>
<dbReference type="InterPro" id="IPR036259">
    <property type="entry name" value="MFS_trans_sf"/>
</dbReference>
<dbReference type="Pfam" id="PF07690">
    <property type="entry name" value="MFS_1"/>
    <property type="match status" value="1"/>
</dbReference>
<evidence type="ECO:0000256" key="3">
    <source>
        <dbReference type="ARBA" id="ARBA00022692"/>
    </source>
</evidence>
<dbReference type="PANTHER" id="PTHR43791">
    <property type="entry name" value="PERMEASE-RELATED"/>
    <property type="match status" value="1"/>
</dbReference>
<evidence type="ECO:0000313" key="8">
    <source>
        <dbReference type="EMBL" id="MFL9926673.1"/>
    </source>
</evidence>
<evidence type="ECO:0000256" key="5">
    <source>
        <dbReference type="ARBA" id="ARBA00023136"/>
    </source>
</evidence>
<comment type="subcellular location">
    <subcellularLocation>
        <location evidence="1">Membrane</location>
        <topology evidence="1">Multi-pass membrane protein</topology>
    </subcellularLocation>
</comment>
<evidence type="ECO:0000256" key="4">
    <source>
        <dbReference type="ARBA" id="ARBA00022989"/>
    </source>
</evidence>
<evidence type="ECO:0000256" key="1">
    <source>
        <dbReference type="ARBA" id="ARBA00004141"/>
    </source>
</evidence>
<keyword evidence="3 6" id="KW-0812">Transmembrane</keyword>
<feature type="domain" description="Major facilitator superfamily (MFS) profile" evidence="7">
    <location>
        <begin position="18"/>
        <end position="423"/>
    </location>
</feature>
<name>A0ABW9ACN1_9BURK</name>
<feature type="transmembrane region" description="Helical" evidence="6">
    <location>
        <begin position="109"/>
        <end position="130"/>
    </location>
</feature>
<dbReference type="PROSITE" id="PS50850">
    <property type="entry name" value="MFS"/>
    <property type="match status" value="1"/>
</dbReference>
<gene>
    <name evidence="8" type="ORF">PQR62_20530</name>
</gene>
<feature type="transmembrane region" description="Helical" evidence="6">
    <location>
        <begin position="12"/>
        <end position="31"/>
    </location>
</feature>
<protein>
    <submittedName>
        <fullName evidence="8">MFS transporter</fullName>
    </submittedName>
</protein>
<reference evidence="8 9" key="1">
    <citation type="journal article" date="2024" name="Chem. Sci.">
        <title>Discovery of megapolipeptins by genome mining of a Burkholderiales bacteria collection.</title>
        <authorList>
            <person name="Paulo B.S."/>
            <person name="Recchia M.J.J."/>
            <person name="Lee S."/>
            <person name="Fergusson C.H."/>
            <person name="Romanowski S.B."/>
            <person name="Hernandez A."/>
            <person name="Krull N."/>
            <person name="Liu D.Y."/>
            <person name="Cavanagh H."/>
            <person name="Bos A."/>
            <person name="Gray C.A."/>
            <person name="Murphy B.T."/>
            <person name="Linington R.G."/>
            <person name="Eustaquio A.S."/>
        </authorList>
    </citation>
    <scope>NUCLEOTIDE SEQUENCE [LARGE SCALE GENOMIC DNA]</scope>
    <source>
        <strain evidence="8 9">RL21-008-BIB-A</strain>
    </source>
</reference>
<dbReference type="PANTHER" id="PTHR43791:SF36">
    <property type="entry name" value="TRANSPORTER, PUTATIVE (AFU_ORTHOLOGUE AFUA_6G08340)-RELATED"/>
    <property type="match status" value="1"/>
</dbReference>
<feature type="transmembrane region" description="Helical" evidence="6">
    <location>
        <begin position="84"/>
        <end position="103"/>
    </location>
</feature>
<feature type="transmembrane region" description="Helical" evidence="6">
    <location>
        <begin position="311"/>
        <end position="331"/>
    </location>
</feature>
<dbReference type="Gene3D" id="1.20.1250.20">
    <property type="entry name" value="MFS general substrate transporter like domains"/>
    <property type="match status" value="2"/>
</dbReference>
<evidence type="ECO:0000256" key="2">
    <source>
        <dbReference type="ARBA" id="ARBA00022448"/>
    </source>
</evidence>
<comment type="caution">
    <text evidence="8">The sequence shown here is derived from an EMBL/GenBank/DDBJ whole genome shotgun (WGS) entry which is preliminary data.</text>
</comment>
<dbReference type="CDD" id="cd17319">
    <property type="entry name" value="MFS_ExuT_GudP_like"/>
    <property type="match status" value="1"/>
</dbReference>
<keyword evidence="9" id="KW-1185">Reference proteome</keyword>
<dbReference type="Proteomes" id="UP001629246">
    <property type="component" value="Unassembled WGS sequence"/>
</dbReference>
<keyword evidence="2" id="KW-0813">Transport</keyword>
<dbReference type="SUPFAM" id="SSF103473">
    <property type="entry name" value="MFS general substrate transporter"/>
    <property type="match status" value="1"/>
</dbReference>
<organism evidence="8 9">
    <name type="scientific">Herbaspirillum lusitanum</name>
    <dbReference type="NCBI Taxonomy" id="213312"/>
    <lineage>
        <taxon>Bacteria</taxon>
        <taxon>Pseudomonadati</taxon>
        <taxon>Pseudomonadota</taxon>
        <taxon>Betaproteobacteria</taxon>
        <taxon>Burkholderiales</taxon>
        <taxon>Oxalobacteraceae</taxon>
        <taxon>Herbaspirillum</taxon>
    </lineage>
</organism>
<evidence type="ECO:0000256" key="6">
    <source>
        <dbReference type="SAM" id="Phobius"/>
    </source>
</evidence>
<feature type="transmembrane region" description="Helical" evidence="6">
    <location>
        <begin position="337"/>
        <end position="358"/>
    </location>
</feature>
<accession>A0ABW9ACN1</accession>
<dbReference type="RefSeq" id="WP_408159890.1">
    <property type="nucleotide sequence ID" value="NZ_JAQQFM010000009.1"/>
</dbReference>
<feature type="transmembrane region" description="Helical" evidence="6">
    <location>
        <begin position="142"/>
        <end position="164"/>
    </location>
</feature>
<keyword evidence="5 6" id="KW-0472">Membrane</keyword>